<dbReference type="Proteomes" id="UP000036938">
    <property type="component" value="Unassembled WGS sequence"/>
</dbReference>
<name>A0A0L1JP20_9RHOB</name>
<protein>
    <recommendedName>
        <fullName evidence="4">Type I secretion protein</fullName>
    </recommendedName>
</protein>
<accession>A0A0L1JP20</accession>
<gene>
    <name evidence="2" type="ORF">ATO11_13405</name>
</gene>
<organism evidence="2 3">
    <name type="scientific">Pseudaestuariivita atlantica</name>
    <dbReference type="NCBI Taxonomy" id="1317121"/>
    <lineage>
        <taxon>Bacteria</taxon>
        <taxon>Pseudomonadati</taxon>
        <taxon>Pseudomonadota</taxon>
        <taxon>Alphaproteobacteria</taxon>
        <taxon>Rhodobacterales</taxon>
        <taxon>Paracoccaceae</taxon>
        <taxon>Pseudaestuariivita</taxon>
    </lineage>
</organism>
<feature type="region of interest" description="Disordered" evidence="1">
    <location>
        <begin position="279"/>
        <end position="324"/>
    </location>
</feature>
<dbReference type="EMBL" id="AQQZ01000005">
    <property type="protein sequence ID" value="KNG93452.1"/>
    <property type="molecule type" value="Genomic_DNA"/>
</dbReference>
<evidence type="ECO:0000256" key="1">
    <source>
        <dbReference type="SAM" id="MobiDB-lite"/>
    </source>
</evidence>
<dbReference type="AlphaFoldDB" id="A0A0L1JP20"/>
<reference evidence="2 3" key="1">
    <citation type="journal article" date="2015" name="Int. J. Syst. Evol. Microbiol.">
        <title>Aestuariivita atlantica sp. nov., isolated from deep sea sediment of the Atlantic Ocean.</title>
        <authorList>
            <person name="Li G."/>
            <person name="Lai Q."/>
            <person name="Du Y."/>
            <person name="Liu X."/>
            <person name="Sun F."/>
            <person name="Shao Z."/>
        </authorList>
    </citation>
    <scope>NUCLEOTIDE SEQUENCE [LARGE SCALE GENOMIC DNA]</scope>
    <source>
        <strain evidence="2 3">22II-S11-z3</strain>
    </source>
</reference>
<dbReference type="InterPro" id="IPR011049">
    <property type="entry name" value="Serralysin-like_metalloprot_C"/>
</dbReference>
<keyword evidence="3" id="KW-1185">Reference proteome</keyword>
<dbReference type="STRING" id="1317121.ATO11_13405"/>
<proteinExistence type="predicted"/>
<feature type="compositionally biased region" description="Low complexity" evidence="1">
    <location>
        <begin position="286"/>
        <end position="307"/>
    </location>
</feature>
<dbReference type="Gene3D" id="2.150.10.10">
    <property type="entry name" value="Serralysin-like metalloprotease, C-terminal"/>
    <property type="match status" value="1"/>
</dbReference>
<dbReference type="PATRIC" id="fig|1317121.7.peg.3393"/>
<evidence type="ECO:0000313" key="2">
    <source>
        <dbReference type="EMBL" id="KNG93452.1"/>
    </source>
</evidence>
<dbReference type="SUPFAM" id="SSF51120">
    <property type="entry name" value="beta-Roll"/>
    <property type="match status" value="1"/>
</dbReference>
<evidence type="ECO:0008006" key="4">
    <source>
        <dbReference type="Google" id="ProtNLM"/>
    </source>
</evidence>
<sequence>MSAAQDAPRESVRTYFFGNSLVTHVGGGDETAVPHWIAQLALADGRSFAADGQFGFLRNFAADLPPLATWGFGKVRRAWRRGAQPFGEAGFDSVVISPANFIQDIPPDAAYRDGSGQSPLGETLKIIDWLTGQDPDLRIFIYGGWPEMANITPAFPPGPEDLSQYHRIAQGVDVEWYRTYVAALSDARPDADIRLIPVGQRLSRTLSTPPFDSIPALSLYEDNAPHGTPTLYAMAAIVTYGALYGSPPPADFAWPASVHPVLRDNAEQAIALLTDATKDARPLPPAASAETAPAPTSARPTDTAASPAPEPTNLPAIRPAPDKARLDLDGPPGVGLADPALAMGLNGVEDWTAQQPFLDLMKTARPWIGHSAETWGAFPFERLQELGAISAEGWPTRLPDGANRIETFVLTDMSPDAATLEGTYVLRWKGQGKVEVTARARRPRYDDGQITFQYRPDEGLVGIVLTQIDPTDPIRDITLVREDRVVLHDAGAIFNPDWLAVVSDLRSVRFMDWMRTNASPVTTWDDRPRVTDATYAWRGVPLEVMLRLTNRIGADPWFTLPHMADDAYMAEFAVQVRDGLDPRLQAYVEYSNELWNFAFPQTQWAAAQAEARWGPGQPDDAWIQFAGARMAEMAEIWEAAFGEAFHERVKVVMAVHTGWQGLEQAQMQAPLWRADMPGRRPPADHADAYAVTGYFGFGFGTEAFAPTVDSWIEDSIATATAAGEAEGKQRVALREYVKERQFDTAFTPAANALRQGGLRDLITTVWPYHARVAQAAGMELIMYEGGTHVAGFGNRVNDDRLTAFFTEFNYTPDMARLYDTLLAGWVDVGGTLFNAFVDVATPTKWGSWGAQRYLGDNNPRWQSLERYNRTARPAFAARAPGTFLNGVTRIGTASRDVLEGTVEEDVLIAGAGNDLLISHGRGDALHGGPGRDTAQLPGQATMYRFTGSPERAEAHGPHGTVTLVEIEEILFEGDGSRAVPLTSLF</sequence>
<evidence type="ECO:0000313" key="3">
    <source>
        <dbReference type="Proteomes" id="UP000036938"/>
    </source>
</evidence>
<comment type="caution">
    <text evidence="2">The sequence shown here is derived from an EMBL/GenBank/DDBJ whole genome shotgun (WGS) entry which is preliminary data.</text>
</comment>